<accession>A0ACC0UC07</accession>
<evidence type="ECO:0000313" key="2">
    <source>
        <dbReference type="Proteomes" id="UP001207468"/>
    </source>
</evidence>
<gene>
    <name evidence="1" type="ORF">F5148DRAFT_1190314</name>
</gene>
<name>A0ACC0UC07_9AGAM</name>
<keyword evidence="1" id="KW-0378">Hydrolase</keyword>
<dbReference type="Proteomes" id="UP001207468">
    <property type="component" value="Unassembled WGS sequence"/>
</dbReference>
<comment type="caution">
    <text evidence="1">The sequence shown here is derived from an EMBL/GenBank/DDBJ whole genome shotgun (WGS) entry which is preliminary data.</text>
</comment>
<proteinExistence type="predicted"/>
<protein>
    <submittedName>
        <fullName evidence="1">Alpha/Beta hydrolase protein</fullName>
    </submittedName>
</protein>
<dbReference type="EMBL" id="JAGFNK010000072">
    <property type="protein sequence ID" value="KAI9509095.1"/>
    <property type="molecule type" value="Genomic_DNA"/>
</dbReference>
<sequence>MLGYGMTDKPRAADEYSTKKLCADLAAILDVVGVSKAIVIGHDWGSYIAGRFALWHPDRLVALGIFSVPFTPPVKQYRSLEAIVEKTPNYTYQLYFADPKSTEEIEANLEPFLRFVFGVDVVHIDAVLNMREAVVSDGLTREPRSSPLLTNEELQYVVSQLRDMHGPLSYYRTTKIRFEEEQAAGLADRRLPVALPVLHIWGSRDPTATPERLSWMREMIPEFEEINLPDTGHWIMVEARDVVTEAVMRWLNKLKPKAGL</sequence>
<evidence type="ECO:0000313" key="1">
    <source>
        <dbReference type="EMBL" id="KAI9509095.1"/>
    </source>
</evidence>
<keyword evidence="2" id="KW-1185">Reference proteome</keyword>
<organism evidence="1 2">
    <name type="scientific">Russula earlei</name>
    <dbReference type="NCBI Taxonomy" id="71964"/>
    <lineage>
        <taxon>Eukaryota</taxon>
        <taxon>Fungi</taxon>
        <taxon>Dikarya</taxon>
        <taxon>Basidiomycota</taxon>
        <taxon>Agaricomycotina</taxon>
        <taxon>Agaricomycetes</taxon>
        <taxon>Russulales</taxon>
        <taxon>Russulaceae</taxon>
        <taxon>Russula</taxon>
    </lineage>
</organism>
<reference evidence="1" key="1">
    <citation type="submission" date="2021-03" db="EMBL/GenBank/DDBJ databases">
        <title>Evolutionary priming and transition to the ectomycorrhizal habit in an iconic lineage of mushroom-forming fungi: is preadaptation a requirement?</title>
        <authorList>
            <consortium name="DOE Joint Genome Institute"/>
            <person name="Looney B.P."/>
            <person name="Miyauchi S."/>
            <person name="Morin E."/>
            <person name="Drula E."/>
            <person name="Courty P.E."/>
            <person name="Chicoki N."/>
            <person name="Fauchery L."/>
            <person name="Kohler A."/>
            <person name="Kuo A."/>
            <person name="LaButti K."/>
            <person name="Pangilinan J."/>
            <person name="Lipzen A."/>
            <person name="Riley R."/>
            <person name="Andreopoulos W."/>
            <person name="He G."/>
            <person name="Johnson J."/>
            <person name="Barry K.W."/>
            <person name="Grigoriev I.V."/>
            <person name="Nagy L."/>
            <person name="Hibbett D."/>
            <person name="Henrissat B."/>
            <person name="Matheny P.B."/>
            <person name="Labbe J."/>
            <person name="Martin A.F."/>
        </authorList>
    </citation>
    <scope>NUCLEOTIDE SEQUENCE</scope>
    <source>
        <strain evidence="1">BPL698</strain>
    </source>
</reference>